<evidence type="ECO:0000313" key="5">
    <source>
        <dbReference type="Proteomes" id="UP000781710"/>
    </source>
</evidence>
<dbReference type="RefSeq" id="WP_162337638.1">
    <property type="nucleotide sequence ID" value="NZ_JBHSRQ010000013.1"/>
</dbReference>
<evidence type="ECO:0000313" key="4">
    <source>
        <dbReference type="EMBL" id="KAF1725412.1"/>
    </source>
</evidence>
<proteinExistence type="predicted"/>
<dbReference type="InterPro" id="IPR002048">
    <property type="entry name" value="EF_hand_dom"/>
</dbReference>
<evidence type="ECO:0000256" key="2">
    <source>
        <dbReference type="SAM" id="SignalP"/>
    </source>
</evidence>
<reference evidence="4 5" key="1">
    <citation type="submission" date="2017-10" db="EMBL/GenBank/DDBJ databases">
        <title>Whole genome sequencing of members of genus Pseudoxanthomonas.</title>
        <authorList>
            <person name="Kumar S."/>
            <person name="Bansal K."/>
            <person name="Kaur A."/>
            <person name="Patil P."/>
            <person name="Sharma S."/>
            <person name="Patil P.B."/>
        </authorList>
    </citation>
    <scope>NUCLEOTIDE SEQUENCE [LARGE SCALE GENOMIC DNA]</scope>
    <source>
        <strain evidence="4 5">DSM 17109</strain>
    </source>
</reference>
<feature type="domain" description="EF-hand" evidence="3">
    <location>
        <begin position="56"/>
        <end position="82"/>
    </location>
</feature>
<dbReference type="InterPro" id="IPR018247">
    <property type="entry name" value="EF_Hand_1_Ca_BS"/>
</dbReference>
<gene>
    <name evidence="4" type="ORF">CSC78_09300</name>
</gene>
<dbReference type="SUPFAM" id="SSF47473">
    <property type="entry name" value="EF-hand"/>
    <property type="match status" value="1"/>
</dbReference>
<comment type="caution">
    <text evidence="4">The sequence shown here is derived from an EMBL/GenBank/DDBJ whole genome shotgun (WGS) entry which is preliminary data.</text>
</comment>
<feature type="chain" id="PRO_5046777549" evidence="2">
    <location>
        <begin position="27"/>
        <end position="131"/>
    </location>
</feature>
<organism evidence="4 5">
    <name type="scientific">Pseudoxanthomonas japonensis</name>
    <dbReference type="NCBI Taxonomy" id="69284"/>
    <lineage>
        <taxon>Bacteria</taxon>
        <taxon>Pseudomonadati</taxon>
        <taxon>Pseudomonadota</taxon>
        <taxon>Gammaproteobacteria</taxon>
        <taxon>Lysobacterales</taxon>
        <taxon>Lysobacteraceae</taxon>
        <taxon>Pseudoxanthomonas</taxon>
    </lineage>
</organism>
<dbReference type="Pfam" id="PF13202">
    <property type="entry name" value="EF-hand_5"/>
    <property type="match status" value="2"/>
</dbReference>
<keyword evidence="2" id="KW-0732">Signal</keyword>
<feature type="domain" description="EF-hand" evidence="3">
    <location>
        <begin position="83"/>
        <end position="109"/>
    </location>
</feature>
<dbReference type="InterPro" id="IPR011992">
    <property type="entry name" value="EF-hand-dom_pair"/>
</dbReference>
<dbReference type="Gene3D" id="1.10.238.10">
    <property type="entry name" value="EF-hand"/>
    <property type="match status" value="1"/>
</dbReference>
<dbReference type="PROSITE" id="PS50222">
    <property type="entry name" value="EF_HAND_2"/>
    <property type="match status" value="2"/>
</dbReference>
<protein>
    <submittedName>
        <fullName evidence="4">Calcium-binding protein</fullName>
    </submittedName>
</protein>
<sequence length="131" mass="13160">MSKTNKPAAVAIALVGGLALTGSAFAMEPLAQGYLLAAQDAAKTAEGKCGEGKCGMAKIDTDKDGKVSQAEFTAAHPDKAAKFAEIDTNKDGFIDAAEHKAHAGTKGAEGKCGEGKCGEGKCGGDKKTGDK</sequence>
<evidence type="ECO:0000259" key="3">
    <source>
        <dbReference type="PROSITE" id="PS50222"/>
    </source>
</evidence>
<dbReference type="EMBL" id="PDWW01000010">
    <property type="protein sequence ID" value="KAF1725412.1"/>
    <property type="molecule type" value="Genomic_DNA"/>
</dbReference>
<accession>A0ABQ6ZHP8</accession>
<feature type="region of interest" description="Disordered" evidence="1">
    <location>
        <begin position="102"/>
        <end position="131"/>
    </location>
</feature>
<evidence type="ECO:0000256" key="1">
    <source>
        <dbReference type="SAM" id="MobiDB-lite"/>
    </source>
</evidence>
<keyword evidence="5" id="KW-1185">Reference proteome</keyword>
<name>A0ABQ6ZHP8_9GAMM</name>
<feature type="signal peptide" evidence="2">
    <location>
        <begin position="1"/>
        <end position="26"/>
    </location>
</feature>
<dbReference type="Proteomes" id="UP000781710">
    <property type="component" value="Unassembled WGS sequence"/>
</dbReference>
<feature type="compositionally biased region" description="Basic and acidic residues" evidence="1">
    <location>
        <begin position="108"/>
        <end position="131"/>
    </location>
</feature>
<dbReference type="PROSITE" id="PS00018">
    <property type="entry name" value="EF_HAND_1"/>
    <property type="match status" value="1"/>
</dbReference>